<sequence length="110" mass="11004">MCASAVLADGDAMVIPQIDMTPQDGIIAVEARALGMGAGRVTATLTIEKSDGGGTISTSQSRDITLTQGSDDLVASTSFSVQPDLALTATLTMVSDGVVVASSTVSIADN</sequence>
<dbReference type="InterPro" id="IPR053722">
    <property type="entry name" value="Curli_assembly_CsgC/AgfC"/>
</dbReference>
<dbReference type="KEGG" id="sual:KDD17_07480"/>
<dbReference type="AlphaFoldDB" id="A0A975JFW9"/>
<dbReference type="EMBL" id="CP073581">
    <property type="protein sequence ID" value="QUJ77774.1"/>
    <property type="molecule type" value="Genomic_DNA"/>
</dbReference>
<protein>
    <submittedName>
        <fullName evidence="1">Uncharacterized protein</fullName>
    </submittedName>
</protein>
<proteinExistence type="predicted"/>
<evidence type="ECO:0000313" key="2">
    <source>
        <dbReference type="Proteomes" id="UP000683291"/>
    </source>
</evidence>
<dbReference type="InterPro" id="IPR047726">
    <property type="entry name" value="CsgH_dom"/>
</dbReference>
<dbReference type="Proteomes" id="UP000683291">
    <property type="component" value="Chromosome 1"/>
</dbReference>
<evidence type="ECO:0000313" key="1">
    <source>
        <dbReference type="EMBL" id="QUJ77774.1"/>
    </source>
</evidence>
<reference evidence="1" key="1">
    <citation type="submission" date="2021-04" db="EMBL/GenBank/DDBJ databases">
        <title>Complete genome sequence for Sulfitobacter sp. strain JK7-1.</title>
        <authorList>
            <person name="Park S.-J."/>
        </authorList>
    </citation>
    <scope>NUCLEOTIDE SEQUENCE</scope>
    <source>
        <strain evidence="1">JK7-1</strain>
    </source>
</reference>
<organism evidence="1 2">
    <name type="scientific">Sulfitobacter albidus</name>
    <dbReference type="NCBI Taxonomy" id="2829501"/>
    <lineage>
        <taxon>Bacteria</taxon>
        <taxon>Pseudomonadati</taxon>
        <taxon>Pseudomonadota</taxon>
        <taxon>Alphaproteobacteria</taxon>
        <taxon>Rhodobacterales</taxon>
        <taxon>Roseobacteraceae</taxon>
        <taxon>Sulfitobacter</taxon>
    </lineage>
</organism>
<keyword evidence="2" id="KW-1185">Reference proteome</keyword>
<name>A0A975JFW9_9RHOB</name>
<dbReference type="NCBIfam" id="NF041112">
    <property type="entry name" value="chap_CsgH_alph"/>
    <property type="match status" value="1"/>
</dbReference>
<gene>
    <name evidence="1" type="ORF">KDD17_07480</name>
</gene>
<dbReference type="Gene3D" id="2.60.40.2420">
    <property type="match status" value="1"/>
</dbReference>
<dbReference type="RefSeq" id="WP_212705967.1">
    <property type="nucleotide sequence ID" value="NZ_CP073581.1"/>
</dbReference>
<accession>A0A975JFW9</accession>